<dbReference type="Proteomes" id="UP001153076">
    <property type="component" value="Unassembled WGS sequence"/>
</dbReference>
<reference evidence="2" key="1">
    <citation type="submission" date="2022-04" db="EMBL/GenBank/DDBJ databases">
        <title>Carnegiea gigantea Genome sequencing and assembly v2.</title>
        <authorList>
            <person name="Copetti D."/>
            <person name="Sanderson M.J."/>
            <person name="Burquez A."/>
            <person name="Wojciechowski M.F."/>
        </authorList>
    </citation>
    <scope>NUCLEOTIDE SEQUENCE</scope>
    <source>
        <strain evidence="2">SGP5-SGP5p</strain>
        <tissue evidence="2">Aerial part</tissue>
    </source>
</reference>
<name>A0A9Q1GVM9_9CARY</name>
<feature type="region of interest" description="Disordered" evidence="1">
    <location>
        <begin position="1"/>
        <end position="45"/>
    </location>
</feature>
<accession>A0A9Q1GVM9</accession>
<proteinExistence type="predicted"/>
<dbReference type="AlphaFoldDB" id="A0A9Q1GVM9"/>
<evidence type="ECO:0000313" key="2">
    <source>
        <dbReference type="EMBL" id="KAJ8426958.1"/>
    </source>
</evidence>
<gene>
    <name evidence="2" type="ORF">Cgig2_027682</name>
</gene>
<protein>
    <submittedName>
        <fullName evidence="2">Uncharacterized protein</fullName>
    </submittedName>
</protein>
<organism evidence="2 3">
    <name type="scientific">Carnegiea gigantea</name>
    <dbReference type="NCBI Taxonomy" id="171969"/>
    <lineage>
        <taxon>Eukaryota</taxon>
        <taxon>Viridiplantae</taxon>
        <taxon>Streptophyta</taxon>
        <taxon>Embryophyta</taxon>
        <taxon>Tracheophyta</taxon>
        <taxon>Spermatophyta</taxon>
        <taxon>Magnoliopsida</taxon>
        <taxon>eudicotyledons</taxon>
        <taxon>Gunneridae</taxon>
        <taxon>Pentapetalae</taxon>
        <taxon>Caryophyllales</taxon>
        <taxon>Cactineae</taxon>
        <taxon>Cactaceae</taxon>
        <taxon>Cactoideae</taxon>
        <taxon>Echinocereeae</taxon>
        <taxon>Carnegiea</taxon>
    </lineage>
</organism>
<comment type="caution">
    <text evidence="2">The sequence shown here is derived from an EMBL/GenBank/DDBJ whole genome shotgun (WGS) entry which is preliminary data.</text>
</comment>
<evidence type="ECO:0000313" key="3">
    <source>
        <dbReference type="Proteomes" id="UP001153076"/>
    </source>
</evidence>
<dbReference type="EMBL" id="JAKOGI010001211">
    <property type="protein sequence ID" value="KAJ8426958.1"/>
    <property type="molecule type" value="Genomic_DNA"/>
</dbReference>
<evidence type="ECO:0000256" key="1">
    <source>
        <dbReference type="SAM" id="MobiDB-lite"/>
    </source>
</evidence>
<keyword evidence="3" id="KW-1185">Reference proteome</keyword>
<sequence length="156" mass="17006">MNDWGNRVSPQGVAMKHLPGMGSTQQLKKGGELEVRRPNPLSGDGMVSEEGLVASSSTPEDYQDLCPSFTVLDTEEAVCNFNIPEIVQATFYVMLPHDAVGPSLMSKDVARGLKVTLEGLRWTTFESWLNVSKRALLEVQLRQRIPPEGGPRPAGG</sequence>